<protein>
    <recommendedName>
        <fullName evidence="4">Tetratricopeptide repeat protein</fullName>
    </recommendedName>
</protein>
<sequence>MSLKSVFWLLLLFVVVGCESGSPAEAEPYQLGEVDLKVTGSPEALPYFEKGLLLLHSFEYEDARAAFQKAQETDEDFAMAYWGEAMTYNQPIWHRQQAEKGRSTMARLGKNLNQQLAKAGTGLEKDLVRSLHVLYGEGEKADRDQAYAEFMSELYEKYPGQQEVAAFYALSLLGSVQAGRDKAVFEKGAGIAQSIIRENPAHPGALHYLIHSYDDPGHARLALDAANSYAKVAPDAAHALHMPSHIYVAMGMWDEVVNSNIASYDASVQRMKAKELDNDARSYHAFHWLQYGYLQKGDFEKAEAILTEMAGYTTELPSVTARSYLVRMLGNFLVETGKWDHPLAATEVELDDLNISHQAVGYFLQGYQAYRQKDETLLAGIIDTLADKRQQATMIMAAGGAPMCSTSSAWGSANKVEVKQAEVMELELKALLWRLRGDEKKAEKYMVRAVNTQHKNDYSYGPPEIVYPAYEFYADYLMEQASYAKALEMYEMAQERGPGRSLAVNGALRAKAAL</sequence>
<organism evidence="2 3">
    <name type="scientific">Phaeodactylibacter xiamenensis</name>
    <dbReference type="NCBI Taxonomy" id="1524460"/>
    <lineage>
        <taxon>Bacteria</taxon>
        <taxon>Pseudomonadati</taxon>
        <taxon>Bacteroidota</taxon>
        <taxon>Saprospiria</taxon>
        <taxon>Saprospirales</taxon>
        <taxon>Haliscomenobacteraceae</taxon>
        <taxon>Phaeodactylibacter</taxon>
    </lineage>
</organism>
<dbReference type="RefSeq" id="WP_044224662.1">
    <property type="nucleotide sequence ID" value="NZ_JBKAGJ010000043.1"/>
</dbReference>
<feature type="chain" id="PRO_5001947912" description="Tetratricopeptide repeat protein" evidence="1">
    <location>
        <begin position="27"/>
        <end position="514"/>
    </location>
</feature>
<keyword evidence="1" id="KW-0732">Signal</keyword>
<reference evidence="2 3" key="1">
    <citation type="journal article" date="2014" name="Int. J. Syst. Evol. Microbiol.">
        <title>Phaeodactylibacter xiamenensis gen. nov., sp. nov., a member of the family Saprospiraceae isolated from the marine alga Phaeodactylum tricornutum.</title>
        <authorList>
            <person name="Chen Z.Jr."/>
            <person name="Lei X."/>
            <person name="Lai Q."/>
            <person name="Li Y."/>
            <person name="Zhang B."/>
            <person name="Zhang J."/>
            <person name="Zhang H."/>
            <person name="Yang L."/>
            <person name="Zheng W."/>
            <person name="Tian Y."/>
            <person name="Yu Z."/>
            <person name="Xu H.Jr."/>
            <person name="Zheng T."/>
        </authorList>
    </citation>
    <scope>NUCLEOTIDE SEQUENCE [LARGE SCALE GENOMIC DNA]</scope>
    <source>
        <strain evidence="2 3">KD52</strain>
    </source>
</reference>
<dbReference type="EMBL" id="JPOS01000077">
    <property type="protein sequence ID" value="KGE86547.1"/>
    <property type="molecule type" value="Genomic_DNA"/>
</dbReference>
<dbReference type="Gene3D" id="1.25.40.10">
    <property type="entry name" value="Tetratricopeptide repeat domain"/>
    <property type="match status" value="1"/>
</dbReference>
<feature type="signal peptide" evidence="1">
    <location>
        <begin position="1"/>
        <end position="26"/>
    </location>
</feature>
<evidence type="ECO:0000256" key="1">
    <source>
        <dbReference type="SAM" id="SignalP"/>
    </source>
</evidence>
<dbReference type="PROSITE" id="PS51257">
    <property type="entry name" value="PROKAR_LIPOPROTEIN"/>
    <property type="match status" value="1"/>
</dbReference>
<dbReference type="InterPro" id="IPR011990">
    <property type="entry name" value="TPR-like_helical_dom_sf"/>
</dbReference>
<dbReference type="OrthoDB" id="9778494at2"/>
<comment type="caution">
    <text evidence="2">The sequence shown here is derived from an EMBL/GenBank/DDBJ whole genome shotgun (WGS) entry which is preliminary data.</text>
</comment>
<gene>
    <name evidence="2" type="ORF">IX84_20535</name>
</gene>
<dbReference type="PANTHER" id="PTHR45588:SF1">
    <property type="entry name" value="WW DOMAIN-CONTAINING PROTEIN"/>
    <property type="match status" value="1"/>
</dbReference>
<accession>A0A098S5P2</accession>
<keyword evidence="3" id="KW-1185">Reference proteome</keyword>
<evidence type="ECO:0000313" key="2">
    <source>
        <dbReference type="EMBL" id="KGE86547.1"/>
    </source>
</evidence>
<dbReference type="SUPFAM" id="SSF48452">
    <property type="entry name" value="TPR-like"/>
    <property type="match status" value="1"/>
</dbReference>
<proteinExistence type="predicted"/>
<dbReference type="STRING" id="1524460.IX84_20535"/>
<dbReference type="Proteomes" id="UP000029736">
    <property type="component" value="Unassembled WGS sequence"/>
</dbReference>
<name>A0A098S5P2_9BACT</name>
<evidence type="ECO:0008006" key="4">
    <source>
        <dbReference type="Google" id="ProtNLM"/>
    </source>
</evidence>
<dbReference type="PANTHER" id="PTHR45588">
    <property type="entry name" value="TPR DOMAIN-CONTAINING PROTEIN"/>
    <property type="match status" value="1"/>
</dbReference>
<evidence type="ECO:0000313" key="3">
    <source>
        <dbReference type="Proteomes" id="UP000029736"/>
    </source>
</evidence>
<dbReference type="AlphaFoldDB" id="A0A098S5P2"/>